<feature type="domain" description="Antitoxin FitA-like ribbon-helix-helix" evidence="1">
    <location>
        <begin position="4"/>
        <end position="33"/>
    </location>
</feature>
<dbReference type="InterPro" id="IPR013321">
    <property type="entry name" value="Arc_rbn_hlx_hlx"/>
</dbReference>
<dbReference type="Pfam" id="PF22513">
    <property type="entry name" value="FitA-like_RHH"/>
    <property type="match status" value="1"/>
</dbReference>
<organism evidence="2 3">
    <name type="scientific">Mesorhizobium sanjuanii</name>
    <dbReference type="NCBI Taxonomy" id="2037900"/>
    <lineage>
        <taxon>Bacteria</taxon>
        <taxon>Pseudomonadati</taxon>
        <taxon>Pseudomonadota</taxon>
        <taxon>Alphaproteobacteria</taxon>
        <taxon>Hyphomicrobiales</taxon>
        <taxon>Phyllobacteriaceae</taxon>
        <taxon>Mesorhizobium</taxon>
    </lineage>
</organism>
<name>A0A2A6FLQ4_9HYPH</name>
<dbReference type="InterPro" id="IPR010985">
    <property type="entry name" value="Ribbon_hlx_hlx"/>
</dbReference>
<dbReference type="Gene3D" id="1.10.1220.10">
    <property type="entry name" value="Met repressor-like"/>
    <property type="match status" value="1"/>
</dbReference>
<evidence type="ECO:0000259" key="1">
    <source>
        <dbReference type="Pfam" id="PF22513"/>
    </source>
</evidence>
<gene>
    <name evidence="2" type="ORF">CN311_02375</name>
</gene>
<evidence type="ECO:0000313" key="3">
    <source>
        <dbReference type="Proteomes" id="UP000219182"/>
    </source>
</evidence>
<dbReference type="EMBL" id="NWQG01000011">
    <property type="protein sequence ID" value="PDQ22665.1"/>
    <property type="molecule type" value="Genomic_DNA"/>
</dbReference>
<comment type="caution">
    <text evidence="2">The sequence shown here is derived from an EMBL/GenBank/DDBJ whole genome shotgun (WGS) entry which is preliminary data.</text>
</comment>
<keyword evidence="3" id="KW-1185">Reference proteome</keyword>
<dbReference type="Proteomes" id="UP000219182">
    <property type="component" value="Unassembled WGS sequence"/>
</dbReference>
<reference evidence="2 3" key="1">
    <citation type="submission" date="2017-09" db="EMBL/GenBank/DDBJ databases">
        <title>Mesorhizobum sanjuanii sp. nov. isolated from nodules of Lotus tenuis in saline-alkaline lowlands of Flooding Pampa.</title>
        <authorList>
            <person name="Sannazzaro A.I."/>
            <person name="Torres Tejerizo G.A."/>
            <person name="Fontana F."/>
            <person name="Cumpa Velazquez L.M."/>
            <person name="Hansen L."/>
            <person name="Pistorio M."/>
            <person name="Estrella M.J."/>
        </authorList>
    </citation>
    <scope>NUCLEOTIDE SEQUENCE [LARGE SCALE GENOMIC DNA]</scope>
    <source>
        <strain evidence="2 3">BSA136</strain>
    </source>
</reference>
<sequence>MGDMLIRGINPELKRRLEESARRNRRSLSEEAVVLIQKGFATQRASIEKAGDRLYSLVGDDTFTDDEIQEITKSRSEADRGPPDFR</sequence>
<proteinExistence type="predicted"/>
<protein>
    <submittedName>
        <fullName evidence="2">Plasmid stabilization protein</fullName>
    </submittedName>
</protein>
<dbReference type="RefSeq" id="WP_097571835.1">
    <property type="nucleotide sequence ID" value="NZ_NWQG01000011.1"/>
</dbReference>
<dbReference type="SUPFAM" id="SSF47598">
    <property type="entry name" value="Ribbon-helix-helix"/>
    <property type="match status" value="1"/>
</dbReference>
<accession>A0A2A6FLQ4</accession>
<dbReference type="GO" id="GO:0006355">
    <property type="term" value="P:regulation of DNA-templated transcription"/>
    <property type="evidence" value="ECO:0007669"/>
    <property type="project" value="InterPro"/>
</dbReference>
<dbReference type="InterPro" id="IPR053853">
    <property type="entry name" value="FitA-like_RHH"/>
</dbReference>
<dbReference type="AlphaFoldDB" id="A0A2A6FLQ4"/>
<evidence type="ECO:0000313" key="2">
    <source>
        <dbReference type="EMBL" id="PDQ22665.1"/>
    </source>
</evidence>